<proteinExistence type="predicted"/>
<accession>A0A6G1E4I9</accession>
<dbReference type="EMBL" id="SPHZ02000005">
    <property type="protein sequence ID" value="KAF0918853.1"/>
    <property type="molecule type" value="Genomic_DNA"/>
</dbReference>
<evidence type="ECO:0000313" key="2">
    <source>
        <dbReference type="Proteomes" id="UP000479710"/>
    </source>
</evidence>
<comment type="caution">
    <text evidence="1">The sequence shown here is derived from an EMBL/GenBank/DDBJ whole genome shotgun (WGS) entry which is preliminary data.</text>
</comment>
<protein>
    <submittedName>
        <fullName evidence="1">Uncharacterized protein</fullName>
    </submittedName>
</protein>
<sequence length="84" mass="8872">MNSGASARSRLDPCDELSWGTGALCGTAAPFPLFEGSSRISWEILSGTATGVDDHPRLAYWGALAPGALFFVEEAANTPFCKSY</sequence>
<keyword evidence="2" id="KW-1185">Reference proteome</keyword>
<dbReference type="AlphaFoldDB" id="A0A6G1E4I9"/>
<dbReference type="Proteomes" id="UP000479710">
    <property type="component" value="Unassembled WGS sequence"/>
</dbReference>
<evidence type="ECO:0000313" key="1">
    <source>
        <dbReference type="EMBL" id="KAF0918853.1"/>
    </source>
</evidence>
<name>A0A6G1E4I9_9ORYZ</name>
<organism evidence="1 2">
    <name type="scientific">Oryza meyeriana var. granulata</name>
    <dbReference type="NCBI Taxonomy" id="110450"/>
    <lineage>
        <taxon>Eukaryota</taxon>
        <taxon>Viridiplantae</taxon>
        <taxon>Streptophyta</taxon>
        <taxon>Embryophyta</taxon>
        <taxon>Tracheophyta</taxon>
        <taxon>Spermatophyta</taxon>
        <taxon>Magnoliopsida</taxon>
        <taxon>Liliopsida</taxon>
        <taxon>Poales</taxon>
        <taxon>Poaceae</taxon>
        <taxon>BOP clade</taxon>
        <taxon>Oryzoideae</taxon>
        <taxon>Oryzeae</taxon>
        <taxon>Oryzinae</taxon>
        <taxon>Oryza</taxon>
        <taxon>Oryza meyeriana</taxon>
    </lineage>
</organism>
<reference evidence="1 2" key="1">
    <citation type="submission" date="2019-11" db="EMBL/GenBank/DDBJ databases">
        <title>Whole genome sequence of Oryza granulata.</title>
        <authorList>
            <person name="Li W."/>
        </authorList>
    </citation>
    <scope>NUCLEOTIDE SEQUENCE [LARGE SCALE GENOMIC DNA]</scope>
    <source>
        <strain evidence="2">cv. Menghai</strain>
        <tissue evidence="1">Leaf</tissue>
    </source>
</reference>
<gene>
    <name evidence="1" type="ORF">E2562_026688</name>
</gene>